<evidence type="ECO:0000256" key="1">
    <source>
        <dbReference type="ARBA" id="ARBA00022516"/>
    </source>
</evidence>
<dbReference type="Gene3D" id="3.30.9.10">
    <property type="entry name" value="D-Amino Acid Oxidase, subunit A, domain 2"/>
    <property type="match status" value="1"/>
</dbReference>
<dbReference type="UniPathway" id="UPA00940"/>
<dbReference type="InterPro" id="IPR023590">
    <property type="entry name" value="DGGGPL_reductase"/>
</dbReference>
<evidence type="ECO:0000313" key="11">
    <source>
        <dbReference type="Proteomes" id="UP000001901"/>
    </source>
</evidence>
<dbReference type="PANTHER" id="PTHR42685">
    <property type="entry name" value="GERANYLGERANYL DIPHOSPHATE REDUCTASE"/>
    <property type="match status" value="1"/>
</dbReference>
<dbReference type="Pfam" id="PF22578">
    <property type="entry name" value="GGR_cat"/>
    <property type="match status" value="1"/>
</dbReference>
<dbReference type="RefSeq" id="WP_012940113.1">
    <property type="nucleotide sequence ID" value="NC_013741.1"/>
</dbReference>
<accession>D2RHK2</accession>
<dbReference type="KEGG" id="apo:Arcpr_0713"/>
<proteinExistence type="inferred from homology"/>
<evidence type="ECO:0000259" key="9">
    <source>
        <dbReference type="Pfam" id="PF22578"/>
    </source>
</evidence>
<dbReference type="PRINTS" id="PR00420">
    <property type="entry name" value="RNGMNOXGNASE"/>
</dbReference>
<evidence type="ECO:0000256" key="5">
    <source>
        <dbReference type="ARBA" id="ARBA00023098"/>
    </source>
</evidence>
<feature type="binding site" evidence="8">
    <location>
        <position position="96"/>
    </location>
    <ligand>
        <name>FAD</name>
        <dbReference type="ChEBI" id="CHEBI:57692"/>
    </ligand>
</feature>
<dbReference type="InterPro" id="IPR036188">
    <property type="entry name" value="FAD/NAD-bd_sf"/>
</dbReference>
<protein>
    <recommendedName>
        <fullName evidence="8">Digeranylgeranylglycerophospholipid reductase</fullName>
        <shortName evidence="8">DGGGPL reductase</shortName>
        <ecNumber evidence="8">1.3.-.-</ecNumber>
    </recommendedName>
    <alternativeName>
        <fullName evidence="8">2,3-bis-O-geranylgeranylglyceryl phosphate reductase</fullName>
    </alternativeName>
    <alternativeName>
        <fullName evidence="8">Geranylgeranyl reductase</fullName>
        <shortName evidence="8">GGR</shortName>
    </alternativeName>
</protein>
<dbReference type="GeneID" id="8739373"/>
<dbReference type="SUPFAM" id="SSF51905">
    <property type="entry name" value="FAD/NAD(P)-binding domain"/>
    <property type="match status" value="1"/>
</dbReference>
<comment type="catalytic activity">
    <reaction evidence="8">
        <text>a 2,3-bis-O-phytanyl-sn-glycerol 1-phospholipid + 8 A = a 2,3-bis-O-(geranylgeranyl)-sn-glycerol 1-phospholipid + 8 AH2</text>
        <dbReference type="Rhea" id="RHEA:64376"/>
        <dbReference type="ChEBI" id="CHEBI:13193"/>
        <dbReference type="ChEBI" id="CHEBI:17499"/>
        <dbReference type="ChEBI" id="CHEBI:138139"/>
        <dbReference type="ChEBI" id="CHEBI:138140"/>
    </reaction>
</comment>
<gene>
    <name evidence="10" type="ordered locus">Arcpr_0713</name>
</gene>
<organism evidence="10 11">
    <name type="scientific">Archaeoglobus profundus (strain DSM 5631 / JCM 9629 / NBRC 100127 / Av18)</name>
    <dbReference type="NCBI Taxonomy" id="572546"/>
    <lineage>
        <taxon>Archaea</taxon>
        <taxon>Methanobacteriati</taxon>
        <taxon>Methanobacteriota</taxon>
        <taxon>Archaeoglobi</taxon>
        <taxon>Archaeoglobales</taxon>
        <taxon>Archaeoglobaceae</taxon>
        <taxon>Archaeoglobus</taxon>
    </lineage>
</organism>
<evidence type="ECO:0000256" key="3">
    <source>
        <dbReference type="ARBA" id="ARBA00022827"/>
    </source>
</evidence>
<comment type="cofactor">
    <cofactor evidence="8">
        <name>FAD</name>
        <dbReference type="ChEBI" id="CHEBI:57692"/>
    </cofactor>
    <text evidence="8">Binds 1 FAD per subunit.</text>
</comment>
<feature type="domain" description="Digeranylgeranylglycerophospholipid reductase catalytic" evidence="9">
    <location>
        <begin position="173"/>
        <end position="254"/>
    </location>
</feature>
<keyword evidence="7 8" id="KW-1208">Phospholipid metabolism</keyword>
<keyword evidence="6 8" id="KW-0594">Phospholipid biosynthesis</keyword>
<feature type="binding site" evidence="8">
    <location>
        <position position="286"/>
    </location>
    <ligand>
        <name>FAD</name>
        <dbReference type="ChEBI" id="CHEBI:57692"/>
    </ligand>
</feature>
<comment type="miscellaneous">
    <text evidence="8">Reduction reaction proceeds via syn addition of hydrogen for double bonds.</text>
</comment>
<dbReference type="HAMAP" id="MF_01287">
    <property type="entry name" value="DGGGPL_reductase"/>
    <property type="match status" value="1"/>
</dbReference>
<dbReference type="GO" id="GO:0046474">
    <property type="term" value="P:glycerophospholipid biosynthetic process"/>
    <property type="evidence" value="ECO:0007669"/>
    <property type="project" value="UniProtKB-UniRule"/>
</dbReference>
<dbReference type="EC" id="1.3.-.-" evidence="8"/>
<dbReference type="PaxDb" id="572546-Arcpr_0713"/>
<dbReference type="EMBL" id="CP001857">
    <property type="protein sequence ID" value="ADB57777.1"/>
    <property type="molecule type" value="Genomic_DNA"/>
</dbReference>
<comment type="similarity">
    <text evidence="8">Belongs to the geranylgeranyl reductase family. DGGGPL reductase subfamily.</text>
</comment>
<comment type="function">
    <text evidence="8">Is involved in the reduction of 2,3-digeranylgeranylglycerophospholipids (unsaturated archaeols) into 2,3-diphytanylglycerophospholipids (saturated archaeols) in the biosynthesis of archaeal membrane lipids. Catalyzes the formation of archaetidic acid (2,3-di-O-phytanyl-sn-glyceryl phosphate) from 2,3-di-O-geranylgeranylglyceryl phosphate (DGGGP) via the hydrogenation of each double bond of the isoprenoid chains. Is also probably able to reduce double bonds of geranyl groups in CDP-2,3-bis-O-(geranylgeranyl)-sn-glycerol and archaetidylserine, thus acting at various stages in the biosynthesis of archaeal membrane lipids.</text>
</comment>
<feature type="binding site" evidence="8">
    <location>
        <position position="12"/>
    </location>
    <ligand>
        <name>FAD</name>
        <dbReference type="ChEBI" id="CHEBI:57692"/>
    </ligand>
</feature>
<sequence>MYDVVVVGAGPGGSIAAKTCAENGLNVLLVEKRQEIGVPVRCAEGISRDALERFVEPKKFFISREVVGAKIFAPDGTEITLSEEKAGNEVGYVLERKVFDRYLATLASQAGAEVLVKTTAYDFERKDGIVKVKLRRMGEEWEVETKLVIGADGVESRVAKFFGIDTTLKPDGIESCVQYLMTNIDFDPDYCYFWLGKSIAPGGYIWLFPKRVGANVGIGVMPSIAKKTPKEYLDDFVQKKFPDGRIVELVAGAVPVCGEIKTAVADNVMLVGDAARHADPITGGGIANAMKAGYYAGKVAAEAVKKNDFSAKFLKRYDKLWKEDFGKELAKKRKLQQKLIKMDDETLNKIAHSIPKNIKELSVRAIVLEIFKKHPKLLWDVKDLIL</sequence>
<evidence type="ECO:0000256" key="4">
    <source>
        <dbReference type="ARBA" id="ARBA00023002"/>
    </source>
</evidence>
<dbReference type="GO" id="GO:0016020">
    <property type="term" value="C:membrane"/>
    <property type="evidence" value="ECO:0007669"/>
    <property type="project" value="GOC"/>
</dbReference>
<feature type="binding site" evidence="8">
    <location>
        <position position="363"/>
    </location>
    <ligand>
        <name>a 2,3-bis-O-(geranylgeranyl)-sn-glycerol 1-phospholipid</name>
        <dbReference type="ChEBI" id="CHEBI:138140"/>
    </ligand>
</feature>
<reference evidence="10 11" key="1">
    <citation type="journal article" date="2010" name="Stand. Genomic Sci.">
        <title>Complete genome sequence of Archaeoglobus profundus type strain (AV18).</title>
        <authorList>
            <person name="von Jan M."/>
            <person name="Lapidus A."/>
            <person name="Del Rio T.G."/>
            <person name="Copeland A."/>
            <person name="Tice H."/>
            <person name="Cheng J.F."/>
            <person name="Lucas S."/>
            <person name="Chen F."/>
            <person name="Nolan M."/>
            <person name="Goodwin L."/>
            <person name="Han C."/>
            <person name="Pitluck S."/>
            <person name="Liolios K."/>
            <person name="Ivanova N."/>
            <person name="Mavromatis K."/>
            <person name="Ovchinnikova G."/>
            <person name="Chertkov O."/>
            <person name="Pati A."/>
            <person name="Chen A."/>
            <person name="Palaniappan K."/>
            <person name="Land M."/>
            <person name="Hauser L."/>
            <person name="Chang Y.J."/>
            <person name="Jeffries C.D."/>
            <person name="Saunders E."/>
            <person name="Brettin T."/>
            <person name="Detter J.C."/>
            <person name="Chain P."/>
            <person name="Eichinger K."/>
            <person name="Huber H."/>
            <person name="Spring S."/>
            <person name="Rohde M."/>
            <person name="Goker M."/>
            <person name="Wirth R."/>
            <person name="Woyke T."/>
            <person name="Bristow J."/>
            <person name="Eisen J.A."/>
            <person name="Markowitz V."/>
            <person name="Hugenholtz P."/>
            <person name="Kyrpides N.C."/>
            <person name="Klenk H.P."/>
        </authorList>
    </citation>
    <scope>NUCLEOTIDE SEQUENCE [LARGE SCALE GENOMIC DNA]</scope>
    <source>
        <strain evidence="11">DSM 5631 / JCM 9629 / NBRC 100127 / Av18</strain>
    </source>
</reference>
<dbReference type="OrthoDB" id="6062at2157"/>
<dbReference type="Proteomes" id="UP000001901">
    <property type="component" value="Chromosome"/>
</dbReference>
<dbReference type="STRING" id="572546.Arcpr_0713"/>
<comment type="catalytic activity">
    <reaction evidence="8">
        <text>2,3-bis-O-(phytanyl)-sn-glycerol 1-phosphate + 8 A = 2,3-bis-O-(geranylgeranyl)-sn-glycerol 1-phosphate + 8 AH2</text>
        <dbReference type="Rhea" id="RHEA:64368"/>
        <dbReference type="ChEBI" id="CHEBI:13193"/>
        <dbReference type="ChEBI" id="CHEBI:17499"/>
        <dbReference type="ChEBI" id="CHEBI:58837"/>
        <dbReference type="ChEBI" id="CHEBI:73125"/>
    </reaction>
</comment>
<evidence type="ECO:0000256" key="2">
    <source>
        <dbReference type="ARBA" id="ARBA00022630"/>
    </source>
</evidence>
<evidence type="ECO:0000256" key="7">
    <source>
        <dbReference type="ARBA" id="ARBA00023264"/>
    </source>
</evidence>
<dbReference type="HOGENOM" id="CLU_024648_0_0_2"/>
<feature type="binding site" evidence="8">
    <location>
        <position position="285"/>
    </location>
    <ligand>
        <name>FAD</name>
        <dbReference type="ChEBI" id="CHEBI:57692"/>
    </ligand>
</feature>
<feature type="binding site" evidence="8">
    <location>
        <position position="273"/>
    </location>
    <ligand>
        <name>FAD</name>
        <dbReference type="ChEBI" id="CHEBI:57692"/>
    </ligand>
</feature>
<evidence type="ECO:0000313" key="10">
    <source>
        <dbReference type="EMBL" id="ADB57777.1"/>
    </source>
</evidence>
<dbReference type="AlphaFoldDB" id="D2RHK2"/>
<keyword evidence="5 8" id="KW-0443">Lipid metabolism</keyword>
<keyword evidence="4 8" id="KW-0560">Oxidoreductase</keyword>
<dbReference type="GO" id="GO:0046467">
    <property type="term" value="P:membrane lipid biosynthetic process"/>
    <property type="evidence" value="ECO:0007669"/>
    <property type="project" value="InterPro"/>
</dbReference>
<dbReference type="PANTHER" id="PTHR42685:SF18">
    <property type="entry name" value="DIGERANYLGERANYLGLYCEROPHOSPHOLIPID REDUCTASE"/>
    <property type="match status" value="1"/>
</dbReference>
<dbReference type="GO" id="GO:0050660">
    <property type="term" value="F:flavin adenine dinucleotide binding"/>
    <property type="evidence" value="ECO:0007669"/>
    <property type="project" value="UniProtKB-UniRule"/>
</dbReference>
<comment type="pathway">
    <text evidence="8">Membrane lipid metabolism; glycerophospholipid metabolism.</text>
</comment>
<evidence type="ECO:0000256" key="8">
    <source>
        <dbReference type="HAMAP-Rule" id="MF_01287"/>
    </source>
</evidence>
<feature type="binding site" evidence="8">
    <location>
        <position position="120"/>
    </location>
    <ligand>
        <name>FAD</name>
        <dbReference type="ChEBI" id="CHEBI:57692"/>
    </ligand>
</feature>
<name>D2RHK2_ARCPA</name>
<dbReference type="Gene3D" id="3.50.50.60">
    <property type="entry name" value="FAD/NAD(P)-binding domain"/>
    <property type="match status" value="1"/>
</dbReference>
<dbReference type="eggNOG" id="arCOG00570">
    <property type="taxonomic scope" value="Archaea"/>
</dbReference>
<feature type="binding site" evidence="8">
    <location>
        <position position="42"/>
    </location>
    <ligand>
        <name>FAD</name>
        <dbReference type="ChEBI" id="CHEBI:57692"/>
    </ligand>
</feature>
<keyword evidence="11" id="KW-1185">Reference proteome</keyword>
<dbReference type="Pfam" id="PF12831">
    <property type="entry name" value="FAD_oxidored"/>
    <property type="match status" value="1"/>
</dbReference>
<dbReference type="InterPro" id="IPR050407">
    <property type="entry name" value="Geranylgeranyl_reductase"/>
</dbReference>
<evidence type="ECO:0000256" key="6">
    <source>
        <dbReference type="ARBA" id="ARBA00023209"/>
    </source>
</evidence>
<feature type="binding site" evidence="8">
    <location>
        <position position="45"/>
    </location>
    <ligand>
        <name>FAD</name>
        <dbReference type="ChEBI" id="CHEBI:57692"/>
    </ligand>
</feature>
<dbReference type="NCBIfam" id="TIGR02032">
    <property type="entry name" value="GG-red-SF"/>
    <property type="match status" value="1"/>
</dbReference>
<dbReference type="GO" id="GO:0045550">
    <property type="term" value="F:geranylgeranyl reductase activity"/>
    <property type="evidence" value="ECO:0007669"/>
    <property type="project" value="InterPro"/>
</dbReference>
<feature type="binding site" evidence="8">
    <location>
        <position position="43"/>
    </location>
    <ligand>
        <name>FAD</name>
        <dbReference type="ChEBI" id="CHEBI:57692"/>
    </ligand>
</feature>
<comment type="caution">
    <text evidence="8">Lacks conserved residue(s) required for the propagation of feature annotation.</text>
</comment>
<keyword evidence="3 8" id="KW-0274">FAD</keyword>
<keyword evidence="2 8" id="KW-0285">Flavoprotein</keyword>
<feature type="binding site" evidence="8">
    <location>
        <position position="31"/>
    </location>
    <ligand>
        <name>FAD</name>
        <dbReference type="ChEBI" id="CHEBI:57692"/>
    </ligand>
</feature>
<keyword evidence="1 8" id="KW-0444">Lipid biosynthesis</keyword>
<dbReference type="InterPro" id="IPR011777">
    <property type="entry name" value="Geranylgeranyl_Rdtase_fam"/>
</dbReference>
<dbReference type="InterPro" id="IPR054715">
    <property type="entry name" value="GGR_cat"/>
</dbReference>
<comment type="catalytic activity">
    <reaction evidence="8">
        <text>archaetidylserine + 8 AH2 = 2,3-bis-O-phytanyl-sn-glycero-3-phospho-L-serine + 8 A</text>
        <dbReference type="Rhea" id="RHEA:84215"/>
        <dbReference type="ChEBI" id="CHEBI:13193"/>
        <dbReference type="ChEBI" id="CHEBI:17499"/>
        <dbReference type="ChEBI" id="CHEBI:71517"/>
        <dbReference type="ChEBI" id="CHEBI:74853"/>
    </reaction>
</comment>
<comment type="catalytic activity">
    <reaction evidence="8">
        <text>CDP-2,3-bis-O-(geranylgeranyl)-sn-glycerol + 8 AH2 = CDP-2,3-bis-O-(phytanyl)-sn-glycerol + 8 A</text>
        <dbReference type="Rhea" id="RHEA:84207"/>
        <dbReference type="ChEBI" id="CHEBI:13193"/>
        <dbReference type="ChEBI" id="CHEBI:17499"/>
        <dbReference type="ChEBI" id="CHEBI:58838"/>
        <dbReference type="ChEBI" id="CHEBI:74004"/>
    </reaction>
</comment>
<dbReference type="GO" id="GO:0016628">
    <property type="term" value="F:oxidoreductase activity, acting on the CH-CH group of donors, NAD or NADP as acceptor"/>
    <property type="evidence" value="ECO:0007669"/>
    <property type="project" value="InterPro"/>
</dbReference>